<dbReference type="PANTHER" id="PTHR31630">
    <property type="entry name" value="PHYTANOYL-COA DIOXYGENASE-RELATED-RELATED"/>
    <property type="match status" value="1"/>
</dbReference>
<organism evidence="1 2">
    <name type="scientific">Janthinobacterium rivuli</name>
    <dbReference type="NCBI Taxonomy" id="2751478"/>
    <lineage>
        <taxon>Bacteria</taxon>
        <taxon>Pseudomonadati</taxon>
        <taxon>Pseudomonadota</taxon>
        <taxon>Betaproteobacteria</taxon>
        <taxon>Burkholderiales</taxon>
        <taxon>Oxalobacteraceae</taxon>
        <taxon>Janthinobacterium</taxon>
    </lineage>
</organism>
<dbReference type="EMBL" id="CP121464">
    <property type="protein sequence ID" value="WFR81248.1"/>
    <property type="molecule type" value="Genomic_DNA"/>
</dbReference>
<dbReference type="Pfam" id="PF05721">
    <property type="entry name" value="PhyH"/>
    <property type="match status" value="1"/>
</dbReference>
<keyword evidence="2" id="KW-1185">Reference proteome</keyword>
<sequence length="314" mass="35282">MDDWPHLHELWQRCTGHAGATGNQGLARDHQDIKALYARGISMEDAMQFLFQQRPTLEAFQAWLAGRTRVRPAHAASAHQDVLSAAELRHFEEHGYLVLRGAVPRAQCEAARAAIWDYLDASPDDAASWYRPHPGKRGLMLQFSDHPALEENRHNAHIRHACQQLYDTGIGTGTGTGIYASIDKVSFNPPQTPQHSFPGSALHWDVSLQLPIPFKLQGMLYLSDCPAQHGAFHCVPGFQHHMAGWLRQVPPGRQPREWAVDNLRPVPVEGMAGDFIIWHQALPHCATPNHGPAPRMVQYLTYLPDHCQDQDVWI</sequence>
<dbReference type="InterPro" id="IPR008775">
    <property type="entry name" value="Phytyl_CoA_dOase-like"/>
</dbReference>
<dbReference type="Proteomes" id="UP001219584">
    <property type="component" value="Chromosome"/>
</dbReference>
<dbReference type="SUPFAM" id="SSF51197">
    <property type="entry name" value="Clavaminate synthase-like"/>
    <property type="match status" value="1"/>
</dbReference>
<dbReference type="PANTHER" id="PTHR31630:SF6">
    <property type="entry name" value="PHYTANOYL-COA DIOXYGENASE-RELATED"/>
    <property type="match status" value="1"/>
</dbReference>
<keyword evidence="1" id="KW-0560">Oxidoreductase</keyword>
<accession>A0ABY8IB11</accession>
<gene>
    <name evidence="1" type="ORF">P9875_08790</name>
</gene>
<dbReference type="GO" id="GO:0051213">
    <property type="term" value="F:dioxygenase activity"/>
    <property type="evidence" value="ECO:0007669"/>
    <property type="project" value="UniProtKB-KW"/>
</dbReference>
<evidence type="ECO:0000313" key="2">
    <source>
        <dbReference type="Proteomes" id="UP001219584"/>
    </source>
</evidence>
<dbReference type="Gene3D" id="2.60.120.620">
    <property type="entry name" value="q2cbj1_9rhob like domain"/>
    <property type="match status" value="1"/>
</dbReference>
<evidence type="ECO:0000313" key="1">
    <source>
        <dbReference type="EMBL" id="WFR81248.1"/>
    </source>
</evidence>
<name>A0ABY8IB11_9BURK</name>
<dbReference type="RefSeq" id="WP_278318143.1">
    <property type="nucleotide sequence ID" value="NZ_CP121464.1"/>
</dbReference>
<proteinExistence type="predicted"/>
<protein>
    <submittedName>
        <fullName evidence="1">Phytanoyl-CoA dioxygenase family protein</fullName>
    </submittedName>
</protein>
<keyword evidence="1" id="KW-0223">Dioxygenase</keyword>
<reference evidence="1 2" key="1">
    <citation type="submission" date="2023-04" db="EMBL/GenBank/DDBJ databases">
        <title>Nanopore sequencing of Janthinobacterium from water.</title>
        <authorList>
            <person name="Ciuchcinski K."/>
            <person name="Rokowska A."/>
            <person name="Dziewit L."/>
        </authorList>
    </citation>
    <scope>NUCLEOTIDE SEQUENCE [LARGE SCALE GENOMIC DNA]</scope>
    <source>
        <strain evidence="1 2">DEMB2</strain>
    </source>
</reference>